<dbReference type="Gene3D" id="3.40.190.80">
    <property type="match status" value="1"/>
</dbReference>
<evidence type="ECO:0000256" key="5">
    <source>
        <dbReference type="ARBA" id="ARBA00022842"/>
    </source>
</evidence>
<protein>
    <submittedName>
        <fullName evidence="9">3'(2')</fullName>
    </submittedName>
</protein>
<dbReference type="CDD" id="cd24156">
    <property type="entry name" value="NUDIX_ADPRase_NudE"/>
    <property type="match status" value="1"/>
</dbReference>
<dbReference type="Proteomes" id="UP001642464">
    <property type="component" value="Unassembled WGS sequence"/>
</dbReference>
<dbReference type="PANTHER" id="PTHR43028">
    <property type="entry name" value="3'(2'),5'-BISPHOSPHATE NUCLEOTIDASE 1"/>
    <property type="match status" value="1"/>
</dbReference>
<dbReference type="Pfam" id="PF00459">
    <property type="entry name" value="Inositol_P"/>
    <property type="match status" value="1"/>
</dbReference>
<dbReference type="EMBL" id="CAXAMM010034092">
    <property type="protein sequence ID" value="CAK9072286.1"/>
    <property type="molecule type" value="Genomic_DNA"/>
</dbReference>
<dbReference type="PANTHER" id="PTHR43028:SF5">
    <property type="entry name" value="3'(2'),5'-BISPHOSPHATE NUCLEOTIDASE 1"/>
    <property type="match status" value="1"/>
</dbReference>
<dbReference type="PROSITE" id="PS00893">
    <property type="entry name" value="NUDIX_BOX"/>
    <property type="match status" value="1"/>
</dbReference>
<dbReference type="InterPro" id="IPR000760">
    <property type="entry name" value="Inositol_monophosphatase-like"/>
</dbReference>
<evidence type="ECO:0000256" key="7">
    <source>
        <dbReference type="ARBA" id="ARBA00044478"/>
    </source>
</evidence>
<dbReference type="SUPFAM" id="SSF55811">
    <property type="entry name" value="Nudix"/>
    <property type="match status" value="1"/>
</dbReference>
<feature type="non-terminal residue" evidence="9">
    <location>
        <position position="1"/>
    </location>
</feature>
<accession>A0ABP0P950</accession>
<name>A0ABP0P950_9DINO</name>
<evidence type="ECO:0000313" key="9">
    <source>
        <dbReference type="EMBL" id="CAK9072286.1"/>
    </source>
</evidence>
<dbReference type="Gene3D" id="3.90.79.10">
    <property type="entry name" value="Nucleoside Triphosphate Pyrophosphohydrolase"/>
    <property type="match status" value="1"/>
</dbReference>
<keyword evidence="2" id="KW-0452">Lithium</keyword>
<dbReference type="PROSITE" id="PS51462">
    <property type="entry name" value="NUDIX"/>
    <property type="match status" value="1"/>
</dbReference>
<reference evidence="9 10" key="1">
    <citation type="submission" date="2024-02" db="EMBL/GenBank/DDBJ databases">
        <authorList>
            <person name="Chen Y."/>
            <person name="Shah S."/>
            <person name="Dougan E. K."/>
            <person name="Thang M."/>
            <person name="Chan C."/>
        </authorList>
    </citation>
    <scope>NUCLEOTIDE SEQUENCE [LARGE SCALE GENOMIC DNA]</scope>
</reference>
<dbReference type="InterPro" id="IPR000086">
    <property type="entry name" value="NUDIX_hydrolase_dom"/>
</dbReference>
<evidence type="ECO:0000256" key="2">
    <source>
        <dbReference type="ARBA" id="ARBA00022671"/>
    </source>
</evidence>
<dbReference type="InterPro" id="IPR050725">
    <property type="entry name" value="CysQ/Inositol_MonoPase"/>
</dbReference>
<keyword evidence="5" id="KW-0460">Magnesium</keyword>
<dbReference type="PROSITE" id="PS00629">
    <property type="entry name" value="IMP_1"/>
    <property type="match status" value="1"/>
</dbReference>
<dbReference type="InterPro" id="IPR020084">
    <property type="entry name" value="NUDIX_hydrolase_CS"/>
</dbReference>
<feature type="domain" description="Nudix hydrolase" evidence="8">
    <location>
        <begin position="17"/>
        <end position="152"/>
    </location>
</feature>
<proteinExistence type="inferred from homology"/>
<dbReference type="NCBIfam" id="NF008736">
    <property type="entry name" value="PRK11762.1"/>
    <property type="match status" value="1"/>
</dbReference>
<evidence type="ECO:0000259" key="8">
    <source>
        <dbReference type="PROSITE" id="PS51462"/>
    </source>
</evidence>
<dbReference type="Gene3D" id="3.30.540.10">
    <property type="entry name" value="Fructose-1,6-Bisphosphatase, subunit A, domain 1"/>
    <property type="match status" value="1"/>
</dbReference>
<feature type="non-terminal residue" evidence="9">
    <location>
        <position position="337"/>
    </location>
</feature>
<dbReference type="SUPFAM" id="SSF56655">
    <property type="entry name" value="Carbohydrate phosphatase"/>
    <property type="match status" value="1"/>
</dbReference>
<evidence type="ECO:0000256" key="3">
    <source>
        <dbReference type="ARBA" id="ARBA00022723"/>
    </source>
</evidence>
<evidence type="ECO:0000313" key="10">
    <source>
        <dbReference type="Proteomes" id="UP001642464"/>
    </source>
</evidence>
<evidence type="ECO:0000256" key="4">
    <source>
        <dbReference type="ARBA" id="ARBA00022801"/>
    </source>
</evidence>
<gene>
    <name evidence="9" type="ORF">SCF082_LOCUS35586</name>
</gene>
<comment type="similarity">
    <text evidence="1">Belongs to the inositol monophosphatase superfamily.</text>
</comment>
<evidence type="ECO:0000256" key="1">
    <source>
        <dbReference type="ARBA" id="ARBA00009759"/>
    </source>
</evidence>
<dbReference type="InterPro" id="IPR020583">
    <property type="entry name" value="Inositol_monoP_metal-BS"/>
</dbReference>
<dbReference type="InterPro" id="IPR015797">
    <property type="entry name" value="NUDIX_hydrolase-like_dom_sf"/>
</dbReference>
<evidence type="ECO:0000256" key="6">
    <source>
        <dbReference type="ARBA" id="ARBA00044465"/>
    </source>
</evidence>
<sequence>EMHIRFRNGEQRTYERLRTPPIAAVMCVPMLDDDTVVLIREYGAGMERYELTLPKGAYEHGEDWRQAADRELKEEAGYGARKLTLLKEMTLSPGYMGHRIKTVLAEDLYAERLPGDEPEELEVLTWKLSQLDQLLAREDISEARVIAALYMAGDAILEVYGREDFDVEKKGDDSPLTAADMAAHRIIVAGLEQLAEKLPIHSEESEGITWEQRRSWSRYWLVDPLDGTKEFIKRNGEFTVNIALMENGVPVAGVVHVPVLGVTYVGGVGLGAWKIEDGVYNAINTRPLGNEVTMVASRSHGSDKLGDVEALIEKEIGPTERTSMGSSLKLCLVAEGK</sequence>
<keyword evidence="4" id="KW-0378">Hydrolase</keyword>
<keyword evidence="3" id="KW-0479">Metal-binding</keyword>
<comment type="catalytic activity">
    <reaction evidence="7">
        <text>1D-myo-inositol 1,4-bisphosphate + H2O = 1D-myo-inositol 4-phosphate + phosphate</text>
        <dbReference type="Rhea" id="RHEA:15553"/>
        <dbReference type="ChEBI" id="CHEBI:15377"/>
        <dbReference type="ChEBI" id="CHEBI:43474"/>
        <dbReference type="ChEBI" id="CHEBI:58282"/>
        <dbReference type="ChEBI" id="CHEBI:58469"/>
        <dbReference type="EC" id="3.1.3.57"/>
    </reaction>
    <physiologicalReaction direction="left-to-right" evidence="7">
        <dbReference type="Rhea" id="RHEA:15554"/>
    </physiologicalReaction>
</comment>
<keyword evidence="10" id="KW-1185">Reference proteome</keyword>
<dbReference type="CDD" id="cd01638">
    <property type="entry name" value="CysQ"/>
    <property type="match status" value="1"/>
</dbReference>
<comment type="caution">
    <text evidence="9">The sequence shown here is derived from an EMBL/GenBank/DDBJ whole genome shotgun (WGS) entry which is preliminary data.</text>
</comment>
<comment type="catalytic activity">
    <reaction evidence="6">
        <text>1D-myo-inositol 1,3,4-trisphosphate + H2O = 1D-myo-inositol 3,4-bisphosphate + phosphate</text>
        <dbReference type="Rhea" id="RHEA:70319"/>
        <dbReference type="ChEBI" id="CHEBI:15377"/>
        <dbReference type="ChEBI" id="CHEBI:43474"/>
        <dbReference type="ChEBI" id="CHEBI:58414"/>
        <dbReference type="ChEBI" id="CHEBI:83241"/>
    </reaction>
    <physiologicalReaction direction="left-to-right" evidence="6">
        <dbReference type="Rhea" id="RHEA:70320"/>
    </physiologicalReaction>
</comment>
<organism evidence="9 10">
    <name type="scientific">Durusdinium trenchii</name>
    <dbReference type="NCBI Taxonomy" id="1381693"/>
    <lineage>
        <taxon>Eukaryota</taxon>
        <taxon>Sar</taxon>
        <taxon>Alveolata</taxon>
        <taxon>Dinophyceae</taxon>
        <taxon>Suessiales</taxon>
        <taxon>Symbiodiniaceae</taxon>
        <taxon>Durusdinium</taxon>
    </lineage>
</organism>